<organism evidence="2 3">
    <name type="scientific">Pleuronectes platessa</name>
    <name type="common">European plaice</name>
    <dbReference type="NCBI Taxonomy" id="8262"/>
    <lineage>
        <taxon>Eukaryota</taxon>
        <taxon>Metazoa</taxon>
        <taxon>Chordata</taxon>
        <taxon>Craniata</taxon>
        <taxon>Vertebrata</taxon>
        <taxon>Euteleostomi</taxon>
        <taxon>Actinopterygii</taxon>
        <taxon>Neopterygii</taxon>
        <taxon>Teleostei</taxon>
        <taxon>Neoteleostei</taxon>
        <taxon>Acanthomorphata</taxon>
        <taxon>Carangaria</taxon>
        <taxon>Pleuronectiformes</taxon>
        <taxon>Pleuronectoidei</taxon>
        <taxon>Pleuronectidae</taxon>
        <taxon>Pleuronectes</taxon>
    </lineage>
</organism>
<feature type="compositionally biased region" description="Basic and acidic residues" evidence="1">
    <location>
        <begin position="96"/>
        <end position="114"/>
    </location>
</feature>
<keyword evidence="3" id="KW-1185">Reference proteome</keyword>
<name>A0A9N7W133_PLEPL</name>
<gene>
    <name evidence="2" type="ORF">PLEPLA_LOCUS49009</name>
</gene>
<dbReference type="EMBL" id="CADEAL010004511">
    <property type="protein sequence ID" value="CAB1461134.1"/>
    <property type="molecule type" value="Genomic_DNA"/>
</dbReference>
<accession>A0A9N7W133</accession>
<evidence type="ECO:0000313" key="2">
    <source>
        <dbReference type="EMBL" id="CAB1461134.1"/>
    </source>
</evidence>
<evidence type="ECO:0000256" key="1">
    <source>
        <dbReference type="SAM" id="MobiDB-lite"/>
    </source>
</evidence>
<dbReference type="Proteomes" id="UP001153269">
    <property type="component" value="Unassembled WGS sequence"/>
</dbReference>
<proteinExistence type="predicted"/>
<protein>
    <submittedName>
        <fullName evidence="2">Uncharacterized protein</fullName>
    </submittedName>
</protein>
<dbReference type="AlphaFoldDB" id="A0A9N7W133"/>
<reference evidence="2" key="1">
    <citation type="submission" date="2020-03" db="EMBL/GenBank/DDBJ databases">
        <authorList>
            <person name="Weist P."/>
        </authorList>
    </citation>
    <scope>NUCLEOTIDE SEQUENCE</scope>
</reference>
<comment type="caution">
    <text evidence="2">The sequence shown here is derived from an EMBL/GenBank/DDBJ whole genome shotgun (WGS) entry which is preliminary data.</text>
</comment>
<evidence type="ECO:0000313" key="3">
    <source>
        <dbReference type="Proteomes" id="UP001153269"/>
    </source>
</evidence>
<feature type="region of interest" description="Disordered" evidence="1">
    <location>
        <begin position="93"/>
        <end position="114"/>
    </location>
</feature>
<sequence length="151" mass="16668">MAAPPSHEPPLFLPPCTLCLPYIKGSSALFPKAPPAIMKLRECVTSGSDRVREEYEPRLGHGEERVENERRWHISPGHLPGQTVMQTCQTKLLSKRQTDRQIEGDGKSIAEREREATGVLLARTRVPEMKQATPPLASVALQSLSPLVPAN</sequence>